<reference evidence="1 2" key="1">
    <citation type="submission" date="2020-03" db="EMBL/GenBank/DDBJ databases">
        <title>Whole genome shotgun sequence of Phytohabitans houttuyneae NBRC 108639.</title>
        <authorList>
            <person name="Komaki H."/>
            <person name="Tamura T."/>
        </authorList>
    </citation>
    <scope>NUCLEOTIDE SEQUENCE [LARGE SCALE GENOMIC DNA]</scope>
    <source>
        <strain evidence="1 2">NBRC 108639</strain>
    </source>
</reference>
<organism evidence="1 2">
    <name type="scientific">Phytohabitans houttuyneae</name>
    <dbReference type="NCBI Taxonomy" id="1076126"/>
    <lineage>
        <taxon>Bacteria</taxon>
        <taxon>Bacillati</taxon>
        <taxon>Actinomycetota</taxon>
        <taxon>Actinomycetes</taxon>
        <taxon>Micromonosporales</taxon>
        <taxon>Micromonosporaceae</taxon>
    </lineage>
</organism>
<gene>
    <name evidence="1" type="ORF">Phou_084980</name>
</gene>
<dbReference type="RefSeq" id="WP_173067975.1">
    <property type="nucleotide sequence ID" value="NZ_BAABGO010000039.1"/>
</dbReference>
<keyword evidence="2" id="KW-1185">Reference proteome</keyword>
<evidence type="ECO:0000313" key="1">
    <source>
        <dbReference type="EMBL" id="GFJ84318.1"/>
    </source>
</evidence>
<dbReference type="AlphaFoldDB" id="A0A6V8KNY8"/>
<protein>
    <submittedName>
        <fullName evidence="1">Uncharacterized protein</fullName>
    </submittedName>
</protein>
<accession>A0A6V8KNY8</accession>
<proteinExistence type="predicted"/>
<evidence type="ECO:0000313" key="2">
    <source>
        <dbReference type="Proteomes" id="UP000482800"/>
    </source>
</evidence>
<reference evidence="1 2" key="2">
    <citation type="submission" date="2020-03" db="EMBL/GenBank/DDBJ databases">
        <authorList>
            <person name="Ichikawa N."/>
            <person name="Kimura A."/>
            <person name="Kitahashi Y."/>
            <person name="Uohara A."/>
        </authorList>
    </citation>
    <scope>NUCLEOTIDE SEQUENCE [LARGE SCALE GENOMIC DNA]</scope>
    <source>
        <strain evidence="1 2">NBRC 108639</strain>
    </source>
</reference>
<comment type="caution">
    <text evidence="1">The sequence shown here is derived from an EMBL/GenBank/DDBJ whole genome shotgun (WGS) entry which is preliminary data.</text>
</comment>
<sequence>MADIRDPALDRFARWWDGEADDDERATIKAAVAGSYQIPLALATRLSELGALVTLPSTTDSADPRLPDAYADYAISHPR</sequence>
<dbReference type="EMBL" id="BLPF01000003">
    <property type="protein sequence ID" value="GFJ84318.1"/>
    <property type="molecule type" value="Genomic_DNA"/>
</dbReference>
<dbReference type="Proteomes" id="UP000482800">
    <property type="component" value="Unassembled WGS sequence"/>
</dbReference>
<name>A0A6V8KNY8_9ACTN</name>